<accession>A0AA38VZR6</accession>
<evidence type="ECO:0000313" key="7">
    <source>
        <dbReference type="Proteomes" id="UP001174691"/>
    </source>
</evidence>
<comment type="caution">
    <text evidence="6">The sequence shown here is derived from an EMBL/GenBank/DDBJ whole genome shotgun (WGS) entry which is preliminary data.</text>
</comment>
<keyword evidence="4" id="KW-0520">NAD</keyword>
<dbReference type="Pfam" id="PF01494">
    <property type="entry name" value="FAD_binding_3"/>
    <property type="match status" value="1"/>
</dbReference>
<gene>
    <name evidence="6" type="ORF">NKR19_g1718</name>
</gene>
<protein>
    <submittedName>
        <fullName evidence="6">FAD/NAD(P)-binding domain-containing protein</fullName>
    </submittedName>
</protein>
<evidence type="ECO:0000259" key="5">
    <source>
        <dbReference type="Pfam" id="PF01494"/>
    </source>
</evidence>
<keyword evidence="1" id="KW-0285">Flavoprotein</keyword>
<evidence type="ECO:0000313" key="6">
    <source>
        <dbReference type="EMBL" id="KAJ9161960.1"/>
    </source>
</evidence>
<dbReference type="PANTHER" id="PTHR43476">
    <property type="entry name" value="3-(3-HYDROXY-PHENYL)PROPIONATE/3-HYDROXYCINNAMIC ACID HYDROXYLASE"/>
    <property type="match status" value="1"/>
</dbReference>
<sequence length="412" mass="46311">MAVAQRDFKIIVVGAGPAGLLLALLLSKHGIPVTLLDAADGPDHRPRATHYGPPAVHELRRAGVMEDVLADGFLPRKICWRKLDGTYLTGLDNDVLGDDPDRVACLPLDQLGRILARHLARQQTAEVKWNHNVTGLGQSDDKAWVRVTTPDGEEAKLEADYIIGCDGANSQIRRALHGDWTFPGRTWDEQIVATNVYYDGFEKHGYEDANFVIDPEHWHMASKITKDGMWRVSYGEKGGLTHEELKARQPMKFEKMLPGSPKPDQYTLTNFSPYRVHQRLAVRMREGRFLLAADAAHLCNPFGGLGLTGGIVDVGGLSDCLYGIWSGKADQDILDIYDKVRREKYSNMVDPISSENLRRMLKDPKDIMEPGKDEFLTLCLQAEKDEGFARKMMMGIYELQYDFTQHYKNSVE</sequence>
<proteinExistence type="predicted"/>
<organism evidence="6 7">
    <name type="scientific">Coniochaeta hoffmannii</name>
    <dbReference type="NCBI Taxonomy" id="91930"/>
    <lineage>
        <taxon>Eukaryota</taxon>
        <taxon>Fungi</taxon>
        <taxon>Dikarya</taxon>
        <taxon>Ascomycota</taxon>
        <taxon>Pezizomycotina</taxon>
        <taxon>Sordariomycetes</taxon>
        <taxon>Sordariomycetidae</taxon>
        <taxon>Coniochaetales</taxon>
        <taxon>Coniochaetaceae</taxon>
        <taxon>Coniochaeta</taxon>
    </lineage>
</organism>
<evidence type="ECO:0000256" key="4">
    <source>
        <dbReference type="ARBA" id="ARBA00023027"/>
    </source>
</evidence>
<dbReference type="GO" id="GO:0016491">
    <property type="term" value="F:oxidoreductase activity"/>
    <property type="evidence" value="ECO:0007669"/>
    <property type="project" value="UniProtKB-KW"/>
</dbReference>
<dbReference type="Proteomes" id="UP001174691">
    <property type="component" value="Unassembled WGS sequence"/>
</dbReference>
<feature type="domain" description="FAD-binding" evidence="5">
    <location>
        <begin position="9"/>
        <end position="350"/>
    </location>
</feature>
<dbReference type="PANTHER" id="PTHR43476:SF4">
    <property type="entry name" value="BLR0106 PROTEIN"/>
    <property type="match status" value="1"/>
</dbReference>
<keyword evidence="7" id="KW-1185">Reference proteome</keyword>
<evidence type="ECO:0000256" key="3">
    <source>
        <dbReference type="ARBA" id="ARBA00023002"/>
    </source>
</evidence>
<dbReference type="Gene3D" id="3.50.50.60">
    <property type="entry name" value="FAD/NAD(P)-binding domain"/>
    <property type="match status" value="1"/>
</dbReference>
<keyword evidence="3" id="KW-0560">Oxidoreductase</keyword>
<evidence type="ECO:0000256" key="2">
    <source>
        <dbReference type="ARBA" id="ARBA00022827"/>
    </source>
</evidence>
<dbReference type="GO" id="GO:0071949">
    <property type="term" value="F:FAD binding"/>
    <property type="evidence" value="ECO:0007669"/>
    <property type="project" value="InterPro"/>
</dbReference>
<reference evidence="6" key="1">
    <citation type="submission" date="2022-07" db="EMBL/GenBank/DDBJ databases">
        <title>Fungi with potential for degradation of polypropylene.</title>
        <authorList>
            <person name="Gostincar C."/>
        </authorList>
    </citation>
    <scope>NUCLEOTIDE SEQUENCE</scope>
    <source>
        <strain evidence="6">EXF-13287</strain>
    </source>
</reference>
<evidence type="ECO:0000256" key="1">
    <source>
        <dbReference type="ARBA" id="ARBA00022630"/>
    </source>
</evidence>
<dbReference type="SUPFAM" id="SSF51905">
    <property type="entry name" value="FAD/NAD(P)-binding domain"/>
    <property type="match status" value="1"/>
</dbReference>
<dbReference type="InterPro" id="IPR036188">
    <property type="entry name" value="FAD/NAD-bd_sf"/>
</dbReference>
<name>A0AA38VZR6_9PEZI</name>
<dbReference type="AlphaFoldDB" id="A0AA38VZR6"/>
<dbReference type="InterPro" id="IPR050631">
    <property type="entry name" value="PheA/TfdB_FAD_monoxygenase"/>
</dbReference>
<dbReference type="InterPro" id="IPR002938">
    <property type="entry name" value="FAD-bd"/>
</dbReference>
<dbReference type="PRINTS" id="PR00420">
    <property type="entry name" value="RNGMNOXGNASE"/>
</dbReference>
<dbReference type="EMBL" id="JANBVN010000016">
    <property type="protein sequence ID" value="KAJ9161960.1"/>
    <property type="molecule type" value="Genomic_DNA"/>
</dbReference>
<keyword evidence="2" id="KW-0274">FAD</keyword>
<dbReference type="Gene3D" id="3.30.70.2450">
    <property type="match status" value="1"/>
</dbReference>